<dbReference type="PANTHER" id="PTHR11360">
    <property type="entry name" value="MONOCARBOXYLATE TRANSPORTER"/>
    <property type="match status" value="1"/>
</dbReference>
<dbReference type="Proteomes" id="UP001150538">
    <property type="component" value="Unassembled WGS sequence"/>
</dbReference>
<feature type="compositionally biased region" description="Low complexity" evidence="3">
    <location>
        <begin position="49"/>
        <end position="72"/>
    </location>
</feature>
<comment type="similarity">
    <text evidence="2">Belongs to the major facilitator superfamily. Monocarboxylate porter (TC 2.A.1.13) family.</text>
</comment>
<sequence>MILGGKGLEEYDKRKSDVPSNFSLGEVSQKTEDVVDRLKMEEGQGGAPLKKSSSRLSLSRRIADRIPSISISVRRRRSTTDKERLEKALEKSSDEPSSSQTTDQKDKSSKRHSSYARYPVVSGGLLRTTPPTDTRLRYEEWLRQPSPVVDEQEAQEEPTRAPRADSGEYSLVNLVNSARISDSDEVYEPRQSYGQEREFGFQPRYSSDDSMRKRSRRITKIIQTPIFLTEGDIPRLERDDEDSWSRPSANRVKGIDPSRVSLGTLNPRYKQEVEEGDVFPSNSKRTSAHFSSASDYARKSDDQNIAQSIKSGISDLERYTPNRLDVARKSLFSDQDIGMNTLGSGKASSPGEPGRRFTLFHPNPPVQREGSEMQTLEAKRTDSLRRESLPAIPPTAAKGHPKSSKMAIFKAPSKDYGQPIMTTSGNVQASSALYNIHNPQLDQGQGTGDINYSRNNSYSRKMSSIPWGLEPTSRDAKKSWEKMTKEEAQWYREYGDRRRLEMSPTNVSLSTLVSNPRRLSYYSYDSKEAKTSKYDNSSKRYTKYYLLGEKGWVVALLSGFIIQFVGLSPWGGLIIYPLHSVYYTEHGRLSSSYLPGSFFPHPNLLTCLLPVMTTAVCYFFAPISVYASHYFGFPLCHIIGTSLVALGLLMSSFTRYWWQLFITQALVVGMGSGVLLFSTYQLSYMVTRQHRSFYLGLVMSGMGLGAALMGLAYRAMIQHHNIRYMLRVQALIVIAVGVFVTVMQLCLVGTLRLLLPNGHRVYLHSVLQPLKRMSFLVTLLTHFFLIVSASAQQSYLPGGYSNQIHHPIEFMCWPRCAQSHFLHTHRT</sequence>
<name>A0A9W8A6W0_9FUNG</name>
<feature type="transmembrane region" description="Helical" evidence="4">
    <location>
        <begin position="552"/>
        <end position="578"/>
    </location>
</feature>
<feature type="compositionally biased region" description="Basic and acidic residues" evidence="3">
    <location>
        <begin position="29"/>
        <end position="42"/>
    </location>
</feature>
<feature type="transmembrane region" description="Helical" evidence="4">
    <location>
        <begin position="728"/>
        <end position="755"/>
    </location>
</feature>
<dbReference type="Pfam" id="PF07690">
    <property type="entry name" value="MFS_1"/>
    <property type="match status" value="1"/>
</dbReference>
<dbReference type="GO" id="GO:0016020">
    <property type="term" value="C:membrane"/>
    <property type="evidence" value="ECO:0007669"/>
    <property type="project" value="UniProtKB-SubCell"/>
</dbReference>
<organism evidence="5 6">
    <name type="scientific">Mycoemilia scoparia</name>
    <dbReference type="NCBI Taxonomy" id="417184"/>
    <lineage>
        <taxon>Eukaryota</taxon>
        <taxon>Fungi</taxon>
        <taxon>Fungi incertae sedis</taxon>
        <taxon>Zoopagomycota</taxon>
        <taxon>Kickxellomycotina</taxon>
        <taxon>Kickxellomycetes</taxon>
        <taxon>Kickxellales</taxon>
        <taxon>Kickxellaceae</taxon>
        <taxon>Mycoemilia</taxon>
    </lineage>
</organism>
<dbReference type="InterPro" id="IPR011701">
    <property type="entry name" value="MFS"/>
</dbReference>
<feature type="region of interest" description="Disordered" evidence="3">
    <location>
        <begin position="1"/>
        <end position="165"/>
    </location>
</feature>
<feature type="transmembrane region" description="Helical" evidence="4">
    <location>
        <begin position="598"/>
        <end position="621"/>
    </location>
</feature>
<evidence type="ECO:0000256" key="2">
    <source>
        <dbReference type="ARBA" id="ARBA00006727"/>
    </source>
</evidence>
<reference evidence="5" key="1">
    <citation type="submission" date="2022-07" db="EMBL/GenBank/DDBJ databases">
        <title>Phylogenomic reconstructions and comparative analyses of Kickxellomycotina fungi.</title>
        <authorList>
            <person name="Reynolds N.K."/>
            <person name="Stajich J.E."/>
            <person name="Barry K."/>
            <person name="Grigoriev I.V."/>
            <person name="Crous P."/>
            <person name="Smith M.E."/>
        </authorList>
    </citation>
    <scope>NUCLEOTIDE SEQUENCE</scope>
    <source>
        <strain evidence="5">NBRC 100468</strain>
    </source>
</reference>
<evidence type="ECO:0000313" key="5">
    <source>
        <dbReference type="EMBL" id="KAJ1920386.1"/>
    </source>
</evidence>
<accession>A0A9W8A6W0</accession>
<dbReference type="AlphaFoldDB" id="A0A9W8A6W0"/>
<proteinExistence type="inferred from homology"/>
<feature type="transmembrane region" description="Helical" evidence="4">
    <location>
        <begin position="630"/>
        <end position="650"/>
    </location>
</feature>
<keyword evidence="4" id="KW-0472">Membrane</keyword>
<evidence type="ECO:0000256" key="4">
    <source>
        <dbReference type="SAM" id="Phobius"/>
    </source>
</evidence>
<dbReference type="PANTHER" id="PTHR11360:SF315">
    <property type="entry name" value="TRANSPORTER MCH2-RELATED"/>
    <property type="match status" value="1"/>
</dbReference>
<feature type="compositionally biased region" description="Polar residues" evidence="3">
    <location>
        <begin position="18"/>
        <end position="28"/>
    </location>
</feature>
<feature type="compositionally biased region" description="Basic and acidic residues" evidence="3">
    <location>
        <begin position="7"/>
        <end position="17"/>
    </location>
</feature>
<feature type="region of interest" description="Disordered" evidence="3">
    <location>
        <begin position="361"/>
        <end position="385"/>
    </location>
</feature>
<keyword evidence="4" id="KW-0812">Transmembrane</keyword>
<gene>
    <name evidence="5" type="ORF">H4219_001362</name>
</gene>
<evidence type="ECO:0000313" key="6">
    <source>
        <dbReference type="Proteomes" id="UP001150538"/>
    </source>
</evidence>
<dbReference type="InterPro" id="IPR050327">
    <property type="entry name" value="Proton-linked_MCT"/>
</dbReference>
<feature type="transmembrane region" description="Helical" evidence="4">
    <location>
        <begin position="692"/>
        <end position="716"/>
    </location>
</feature>
<evidence type="ECO:0000256" key="1">
    <source>
        <dbReference type="ARBA" id="ARBA00004141"/>
    </source>
</evidence>
<comment type="caution">
    <text evidence="5">The sequence shown here is derived from an EMBL/GenBank/DDBJ whole genome shotgun (WGS) entry which is preliminary data.</text>
</comment>
<dbReference type="SUPFAM" id="SSF103473">
    <property type="entry name" value="MFS general substrate transporter"/>
    <property type="match status" value="1"/>
</dbReference>
<dbReference type="Gene3D" id="1.20.1250.20">
    <property type="entry name" value="MFS general substrate transporter like domains"/>
    <property type="match status" value="1"/>
</dbReference>
<dbReference type="GO" id="GO:0022857">
    <property type="term" value="F:transmembrane transporter activity"/>
    <property type="evidence" value="ECO:0007669"/>
    <property type="project" value="InterPro"/>
</dbReference>
<feature type="transmembrane region" description="Helical" evidence="4">
    <location>
        <begin position="775"/>
        <end position="795"/>
    </location>
</feature>
<protein>
    <submittedName>
        <fullName evidence="5">Uncharacterized protein</fullName>
    </submittedName>
</protein>
<feature type="region of interest" description="Disordered" evidence="3">
    <location>
        <begin position="237"/>
        <end position="303"/>
    </location>
</feature>
<dbReference type="EMBL" id="JANBPU010000014">
    <property type="protein sequence ID" value="KAJ1920386.1"/>
    <property type="molecule type" value="Genomic_DNA"/>
</dbReference>
<evidence type="ECO:0000256" key="3">
    <source>
        <dbReference type="SAM" id="MobiDB-lite"/>
    </source>
</evidence>
<dbReference type="OrthoDB" id="410267at2759"/>
<feature type="compositionally biased region" description="Basic and acidic residues" evidence="3">
    <location>
        <begin position="78"/>
        <end position="94"/>
    </location>
</feature>
<keyword evidence="4" id="KW-1133">Transmembrane helix</keyword>
<comment type="subcellular location">
    <subcellularLocation>
        <location evidence="1">Membrane</location>
        <topology evidence="1">Multi-pass membrane protein</topology>
    </subcellularLocation>
</comment>
<feature type="transmembrane region" description="Helical" evidence="4">
    <location>
        <begin position="656"/>
        <end position="680"/>
    </location>
</feature>
<dbReference type="InterPro" id="IPR036259">
    <property type="entry name" value="MFS_trans_sf"/>
</dbReference>
<feature type="compositionally biased region" description="Polar residues" evidence="3">
    <location>
        <begin position="280"/>
        <end position="294"/>
    </location>
</feature>
<keyword evidence="6" id="KW-1185">Reference proteome</keyword>